<keyword evidence="3" id="KW-1185">Reference proteome</keyword>
<dbReference type="Gene3D" id="3.10.450.50">
    <property type="match status" value="1"/>
</dbReference>
<dbReference type="InterPro" id="IPR027843">
    <property type="entry name" value="DUF4440"/>
</dbReference>
<proteinExistence type="predicted"/>
<protein>
    <submittedName>
        <fullName evidence="2">Nuclear transport factor 2 family protein</fullName>
    </submittedName>
</protein>
<evidence type="ECO:0000259" key="1">
    <source>
        <dbReference type="Pfam" id="PF14534"/>
    </source>
</evidence>
<evidence type="ECO:0000313" key="3">
    <source>
        <dbReference type="Proteomes" id="UP000677126"/>
    </source>
</evidence>
<name>A0ABX8E4M2_9SPHN</name>
<sequence>MSKPSRAIARYFTADETKDPERVAQCLTQAPLVRDEGENHEGRAAIRNWKASSSTKYSYTVEPFSIEVDADRIVVTNHLEGDFPGSPADLRYLIVLKGVKISALEIKP</sequence>
<reference evidence="2 3" key="1">
    <citation type="journal article" date="2021" name="Int. J. Syst. Evol. Microbiol.">
        <title>Novosphingobium decolorationis sp. nov., an aniline blue-decolourizing bacterium isolated from East Pacific sediment.</title>
        <authorList>
            <person name="Chen X."/>
            <person name="Dong B."/>
            <person name="Chen T."/>
            <person name="Ren N."/>
            <person name="Wang J."/>
            <person name="Xu Y."/>
            <person name="Yang J."/>
            <person name="Zhu S."/>
            <person name="Chen J."/>
        </authorList>
    </citation>
    <scope>NUCLEOTIDE SEQUENCE [LARGE SCALE GENOMIC DNA]</scope>
    <source>
        <strain evidence="2 3">502str22</strain>
    </source>
</reference>
<dbReference type="Pfam" id="PF14534">
    <property type="entry name" value="DUF4440"/>
    <property type="match status" value="1"/>
</dbReference>
<evidence type="ECO:0000313" key="2">
    <source>
        <dbReference type="EMBL" id="QVM84135.1"/>
    </source>
</evidence>
<dbReference type="RefSeq" id="WP_213499464.1">
    <property type="nucleotide sequence ID" value="NZ_CP054856.1"/>
</dbReference>
<organism evidence="2 3">
    <name type="scientific">Novosphingobium decolorationis</name>
    <dbReference type="NCBI Taxonomy" id="2698673"/>
    <lineage>
        <taxon>Bacteria</taxon>
        <taxon>Pseudomonadati</taxon>
        <taxon>Pseudomonadota</taxon>
        <taxon>Alphaproteobacteria</taxon>
        <taxon>Sphingomonadales</taxon>
        <taxon>Sphingomonadaceae</taxon>
        <taxon>Novosphingobium</taxon>
    </lineage>
</organism>
<feature type="domain" description="DUF4440" evidence="1">
    <location>
        <begin position="7"/>
        <end position="96"/>
    </location>
</feature>
<accession>A0ABX8E4M2</accession>
<dbReference type="EMBL" id="CP054856">
    <property type="protein sequence ID" value="QVM84135.1"/>
    <property type="molecule type" value="Genomic_DNA"/>
</dbReference>
<dbReference type="Proteomes" id="UP000677126">
    <property type="component" value="Chromosome"/>
</dbReference>
<dbReference type="InterPro" id="IPR032710">
    <property type="entry name" value="NTF2-like_dom_sf"/>
</dbReference>
<dbReference type="SUPFAM" id="SSF54427">
    <property type="entry name" value="NTF2-like"/>
    <property type="match status" value="1"/>
</dbReference>
<gene>
    <name evidence="2" type="ORF">HT578_10935</name>
</gene>